<dbReference type="InterPro" id="IPR029045">
    <property type="entry name" value="ClpP/crotonase-like_dom_sf"/>
</dbReference>
<reference evidence="2 3" key="2">
    <citation type="journal article" date="2013" name="PLoS ONE">
        <title>INDIGO - INtegrated Data Warehouse of MIcrobial GenOmes with Examples from the Red Sea Extremophiles.</title>
        <authorList>
            <person name="Alam I."/>
            <person name="Antunes A."/>
            <person name="Kamau A.A."/>
            <person name="Ba Alawi W."/>
            <person name="Kalkatawi M."/>
            <person name="Stingl U."/>
            <person name="Bajic V.B."/>
        </authorList>
    </citation>
    <scope>NUCLEOTIDE SEQUENCE [LARGE SCALE GENOMIC DNA]</scope>
    <source>
        <strain evidence="2 3">SSD-17B</strain>
    </source>
</reference>
<proteinExistence type="predicted"/>
<accession>U2FQ74</accession>
<dbReference type="GO" id="GO:0008236">
    <property type="term" value="F:serine-type peptidase activity"/>
    <property type="evidence" value="ECO:0007669"/>
    <property type="project" value="InterPro"/>
</dbReference>
<dbReference type="eggNOG" id="COG0793">
    <property type="taxonomic scope" value="Bacteria"/>
</dbReference>
<dbReference type="GO" id="GO:0004175">
    <property type="term" value="F:endopeptidase activity"/>
    <property type="evidence" value="ECO:0007669"/>
    <property type="project" value="TreeGrafter"/>
</dbReference>
<gene>
    <name evidence="2" type="ORF">HLPCO_000813</name>
</gene>
<dbReference type="Gene3D" id="3.90.226.10">
    <property type="entry name" value="2-enoyl-CoA Hydratase, Chain A, domain 1"/>
    <property type="match status" value="1"/>
</dbReference>
<dbReference type="InParanoid" id="U2FQ74"/>
<dbReference type="OrthoDB" id="2040956at2"/>
<dbReference type="AlphaFoldDB" id="U2FQ74"/>
<feature type="domain" description="Tail specific protease" evidence="1">
    <location>
        <begin position="334"/>
        <end position="531"/>
    </location>
</feature>
<dbReference type="RefSeq" id="WP_008826796.1">
    <property type="nucleotide sequence ID" value="NZ_AFNU02000002.1"/>
</dbReference>
<dbReference type="SMART" id="SM00245">
    <property type="entry name" value="TSPc"/>
    <property type="match status" value="1"/>
</dbReference>
<keyword evidence="2" id="KW-0449">Lipoprotein</keyword>
<sequence>MKKLKSIIILSLIILLAGCSFIYETDKIDSDITEETKEKGTTEDDTNSEPDVEIIDTISKDKVLNVIDIAPEFIIDSNRLTTYKYSEDPHVSYININEFVTFMGDSIVDLIIAKDDPMTISYVYEVPTKLLYYYGGYTYTYEMTLDADTEQITYNDFNMLSSLDVPKLSTYSTNLSRKDFHMVNENPAVTIDLSEYNMDIVRYEGNYYIPLYLANLFLTGSYINVYEMNDILYVFDNFTELNELTNNFIKDESMNALNLNAHVENYLALYFDYFYGLKEYKEVESFKTTLDSYELNEQDSFHLLHNQIDWFIKSQNDLHTKLISGGYMNQDYVSTSYESDKRSQYQTAYYNNNCSYNNSEISHKGYGNIYVIEINRFSLNTRSLLKPAMDAAKSYEHIIIDVGCNPGGNLVGVLELLSYVTDEDITFSYINPITGSKTTKSYGSSVNQYLDKNFYVFTTAASYSAANLFTSIVKDEELAVIFGEDTSGGACAITFTVLPDGAILVNSSNFALINKNNELIEDGIEVHYEVEYPIDWDTITDDLDYMRTR</sequence>
<dbReference type="STRING" id="1033810.HLPCO_000813"/>
<name>U2FQ74_9MOLU</name>
<evidence type="ECO:0000313" key="2">
    <source>
        <dbReference type="EMBL" id="ERJ13194.1"/>
    </source>
</evidence>
<dbReference type="EMBL" id="AFNU02000002">
    <property type="protein sequence ID" value="ERJ13194.1"/>
    <property type="molecule type" value="Genomic_DNA"/>
</dbReference>
<dbReference type="PROSITE" id="PS51257">
    <property type="entry name" value="PROKAR_LIPOPROTEIN"/>
    <property type="match status" value="1"/>
</dbReference>
<protein>
    <submittedName>
        <fullName evidence="2">Membrane lipoprotein</fullName>
    </submittedName>
</protein>
<dbReference type="PANTHER" id="PTHR32060:SF22">
    <property type="entry name" value="CARBOXYL-TERMINAL-PROCESSING PEPTIDASE 3, CHLOROPLASTIC"/>
    <property type="match status" value="1"/>
</dbReference>
<evidence type="ECO:0000313" key="3">
    <source>
        <dbReference type="Proteomes" id="UP000005707"/>
    </source>
</evidence>
<dbReference type="PANTHER" id="PTHR32060">
    <property type="entry name" value="TAIL-SPECIFIC PROTEASE"/>
    <property type="match status" value="1"/>
</dbReference>
<dbReference type="Proteomes" id="UP000005707">
    <property type="component" value="Unassembled WGS sequence"/>
</dbReference>
<dbReference type="InterPro" id="IPR005151">
    <property type="entry name" value="Tail-specific_protease"/>
</dbReference>
<dbReference type="Pfam" id="PF03572">
    <property type="entry name" value="Peptidase_S41"/>
    <property type="match status" value="1"/>
</dbReference>
<dbReference type="GO" id="GO:0006508">
    <property type="term" value="P:proteolysis"/>
    <property type="evidence" value="ECO:0007669"/>
    <property type="project" value="InterPro"/>
</dbReference>
<comment type="caution">
    <text evidence="2">The sequence shown here is derived from an EMBL/GenBank/DDBJ whole genome shotgun (WGS) entry which is preliminary data.</text>
</comment>
<evidence type="ECO:0000259" key="1">
    <source>
        <dbReference type="SMART" id="SM00245"/>
    </source>
</evidence>
<keyword evidence="3" id="KW-1185">Reference proteome</keyword>
<reference evidence="2 3" key="1">
    <citation type="journal article" date="2011" name="J. Bacteriol.">
        <title>Genome sequence of Haloplasma contractile, an unusual contractile bacterium from a deep-sea anoxic brine lake.</title>
        <authorList>
            <person name="Antunes A."/>
            <person name="Alam I."/>
            <person name="El Dorry H."/>
            <person name="Siam R."/>
            <person name="Robertson A."/>
            <person name="Bajic V.B."/>
            <person name="Stingl U."/>
        </authorList>
    </citation>
    <scope>NUCLEOTIDE SEQUENCE [LARGE SCALE GENOMIC DNA]</scope>
    <source>
        <strain evidence="2 3">SSD-17B</strain>
    </source>
</reference>
<organism evidence="2 3">
    <name type="scientific">Haloplasma contractile SSD-17B</name>
    <dbReference type="NCBI Taxonomy" id="1033810"/>
    <lineage>
        <taxon>Bacteria</taxon>
        <taxon>Bacillati</taxon>
        <taxon>Mycoplasmatota</taxon>
        <taxon>Mollicutes</taxon>
        <taxon>Haloplasmatales</taxon>
        <taxon>Haloplasmataceae</taxon>
        <taxon>Haloplasma</taxon>
    </lineage>
</organism>
<dbReference type="SUPFAM" id="SSF52096">
    <property type="entry name" value="ClpP/crotonase"/>
    <property type="match status" value="1"/>
</dbReference>